<keyword evidence="1" id="KW-0472">Membrane</keyword>
<comment type="caution">
    <text evidence="2">The sequence shown here is derived from an EMBL/GenBank/DDBJ whole genome shotgun (WGS) entry which is preliminary data.</text>
</comment>
<feature type="transmembrane region" description="Helical" evidence="1">
    <location>
        <begin position="23"/>
        <end position="41"/>
    </location>
</feature>
<accession>A0A523S5C5</accession>
<sequence length="69" mass="7477">MANNLTSYGQFPEYWNPDRLKPLFDFMIIAGTIGIVVGVAFDDRRITGASTASAGAGIAGRFILSRFGY</sequence>
<dbReference type="AlphaFoldDB" id="A0A523S5C5"/>
<evidence type="ECO:0000313" key="2">
    <source>
        <dbReference type="EMBL" id="TET13250.1"/>
    </source>
</evidence>
<dbReference type="EMBL" id="SOKJ01000017">
    <property type="protein sequence ID" value="TET13250.1"/>
    <property type="molecule type" value="Genomic_DNA"/>
</dbReference>
<organism evidence="2 3">
    <name type="scientific">Aerophobetes bacterium</name>
    <dbReference type="NCBI Taxonomy" id="2030807"/>
    <lineage>
        <taxon>Bacteria</taxon>
        <taxon>Candidatus Aerophobota</taxon>
    </lineage>
</organism>
<keyword evidence="1" id="KW-0812">Transmembrane</keyword>
<evidence type="ECO:0000256" key="1">
    <source>
        <dbReference type="SAM" id="Phobius"/>
    </source>
</evidence>
<protein>
    <submittedName>
        <fullName evidence="2">Uncharacterized protein</fullName>
    </submittedName>
</protein>
<reference evidence="2 3" key="1">
    <citation type="submission" date="2019-03" db="EMBL/GenBank/DDBJ databases">
        <title>Metabolic potential of uncultured bacteria and archaea associated with petroleum seepage in deep-sea sediments.</title>
        <authorList>
            <person name="Dong X."/>
            <person name="Hubert C."/>
        </authorList>
    </citation>
    <scope>NUCLEOTIDE SEQUENCE [LARGE SCALE GENOMIC DNA]</scope>
    <source>
        <strain evidence="2">E44_bin7</strain>
    </source>
</reference>
<evidence type="ECO:0000313" key="3">
    <source>
        <dbReference type="Proteomes" id="UP000316360"/>
    </source>
</evidence>
<dbReference type="Proteomes" id="UP000316360">
    <property type="component" value="Unassembled WGS sequence"/>
</dbReference>
<proteinExistence type="predicted"/>
<gene>
    <name evidence="2" type="ORF">E3J84_00295</name>
</gene>
<name>A0A523S5C5_UNCAE</name>
<keyword evidence="1" id="KW-1133">Transmembrane helix</keyword>